<reference evidence="2" key="1">
    <citation type="submission" date="2025-08" db="UniProtKB">
        <authorList>
            <consortium name="RefSeq"/>
        </authorList>
    </citation>
    <scope>IDENTIFICATION</scope>
    <source>
        <tissue evidence="2">Leaves</tissue>
    </source>
</reference>
<accession>A0ABM4VYU5</accession>
<evidence type="ECO:0008006" key="3">
    <source>
        <dbReference type="Google" id="ProtNLM"/>
    </source>
</evidence>
<dbReference type="GeneID" id="140015788"/>
<keyword evidence="1" id="KW-1185">Reference proteome</keyword>
<protein>
    <recommendedName>
        <fullName evidence="3">RNase H type-1 domain-containing protein</fullName>
    </recommendedName>
</protein>
<sequence>MALDMEIKDLIAFSDSDLLVHQILKLKFRNLELRHIPRTRNAFVDALATLSSIIQHPDKLVIEPIQIQFQDRPANCLVIERVSDIHSWYNNIKEFMRTGSYPPDADSVAKSFLPRMSSRFFLNGEVLYKKTSNLGLLRCINENEVDYVMKEVHSEICGPHMNGHLLAKKIMKT</sequence>
<dbReference type="RefSeq" id="XP_071924708.1">
    <property type="nucleotide sequence ID" value="XM_072068607.1"/>
</dbReference>
<dbReference type="Proteomes" id="UP001652660">
    <property type="component" value="Chromosome 10c"/>
</dbReference>
<evidence type="ECO:0000313" key="1">
    <source>
        <dbReference type="Proteomes" id="UP001652660"/>
    </source>
</evidence>
<gene>
    <name evidence="2" type="primary">LOC140015788</name>
</gene>
<organism evidence="1 2">
    <name type="scientific">Coffea arabica</name>
    <name type="common">Arabian coffee</name>
    <dbReference type="NCBI Taxonomy" id="13443"/>
    <lineage>
        <taxon>Eukaryota</taxon>
        <taxon>Viridiplantae</taxon>
        <taxon>Streptophyta</taxon>
        <taxon>Embryophyta</taxon>
        <taxon>Tracheophyta</taxon>
        <taxon>Spermatophyta</taxon>
        <taxon>Magnoliopsida</taxon>
        <taxon>eudicotyledons</taxon>
        <taxon>Gunneridae</taxon>
        <taxon>Pentapetalae</taxon>
        <taxon>asterids</taxon>
        <taxon>lamiids</taxon>
        <taxon>Gentianales</taxon>
        <taxon>Rubiaceae</taxon>
        <taxon>Ixoroideae</taxon>
        <taxon>Gardenieae complex</taxon>
        <taxon>Bertiereae - Coffeeae clade</taxon>
        <taxon>Coffeeae</taxon>
        <taxon>Coffea</taxon>
    </lineage>
</organism>
<proteinExistence type="predicted"/>
<dbReference type="PANTHER" id="PTHR48475:SF1">
    <property type="entry name" value="RNASE H TYPE-1 DOMAIN-CONTAINING PROTEIN"/>
    <property type="match status" value="1"/>
</dbReference>
<evidence type="ECO:0000313" key="2">
    <source>
        <dbReference type="RefSeq" id="XP_071924708.1"/>
    </source>
</evidence>
<dbReference type="PANTHER" id="PTHR48475">
    <property type="entry name" value="RIBONUCLEASE H"/>
    <property type="match status" value="1"/>
</dbReference>
<name>A0ABM4VYU5_COFAR</name>